<gene>
    <name evidence="1" type="ORF">T190607A01A_11062</name>
</gene>
<evidence type="ECO:0008006" key="3">
    <source>
        <dbReference type="Google" id="ProtNLM"/>
    </source>
</evidence>
<evidence type="ECO:0000313" key="1">
    <source>
        <dbReference type="EMBL" id="CAL2080637.1"/>
    </source>
</evidence>
<accession>A0ABM9NVL3</accession>
<proteinExistence type="predicted"/>
<reference evidence="1 2" key="1">
    <citation type="submission" date="2024-05" db="EMBL/GenBank/DDBJ databases">
        <authorList>
            <person name="Duchaud E."/>
        </authorList>
    </citation>
    <scope>NUCLEOTIDE SEQUENCE [LARGE SCALE GENOMIC DNA]</scope>
    <source>
        <strain evidence="1">Ena-SAMPLE-TAB-13-05-2024-13:56:06:370-140302</strain>
    </source>
</reference>
<keyword evidence="2" id="KW-1185">Reference proteome</keyword>
<name>A0ABM9NVL3_9FLAO</name>
<dbReference type="EMBL" id="CAXIXY010000003">
    <property type="protein sequence ID" value="CAL2080637.1"/>
    <property type="molecule type" value="Genomic_DNA"/>
</dbReference>
<dbReference type="Proteomes" id="UP001497416">
    <property type="component" value="Unassembled WGS sequence"/>
</dbReference>
<protein>
    <recommendedName>
        <fullName evidence="3">Bacteriocin-like protein</fullName>
    </recommendedName>
</protein>
<comment type="caution">
    <text evidence="1">The sequence shown here is derived from an EMBL/GenBank/DDBJ whole genome shotgun (WGS) entry which is preliminary data.</text>
</comment>
<dbReference type="RefSeq" id="WP_348710851.1">
    <property type="nucleotide sequence ID" value="NZ_CAXIXY010000003.1"/>
</dbReference>
<sequence length="56" mass="6121">MNNLKNLGKMLDKKALKSINGSGRTCDGIRYCFTGNHNPMGNPICVPCGEEEPPKK</sequence>
<evidence type="ECO:0000313" key="2">
    <source>
        <dbReference type="Proteomes" id="UP001497416"/>
    </source>
</evidence>
<organism evidence="1 2">
    <name type="scientific">Tenacibaculum platacis</name>
    <dbReference type="NCBI Taxonomy" id="3137852"/>
    <lineage>
        <taxon>Bacteria</taxon>
        <taxon>Pseudomonadati</taxon>
        <taxon>Bacteroidota</taxon>
        <taxon>Flavobacteriia</taxon>
        <taxon>Flavobacteriales</taxon>
        <taxon>Flavobacteriaceae</taxon>
        <taxon>Tenacibaculum</taxon>
    </lineage>
</organism>